<protein>
    <submittedName>
        <fullName evidence="2">Carboxypeptidase-like regulatory domain-containing protein</fullName>
    </submittedName>
</protein>
<dbReference type="InterPro" id="IPR008969">
    <property type="entry name" value="CarboxyPept-like_regulatory"/>
</dbReference>
<dbReference type="Pfam" id="PF13715">
    <property type="entry name" value="CarbopepD_reg_2"/>
    <property type="match status" value="1"/>
</dbReference>
<sequence>MKPSIMKKSVLFVAILLTSFYIHSQNITAKLIDKKSKTPIPYATIKTGEFSGVISNEEGYFSLNSEDIQNKTVTISCLGYQNKELSIAAIEALNFIIPLETAINQLSEVYISNKRPNVDSIIARVNAKLDENYDINLKTYNIFYRSTDYAKFKSLDFDIEKASRVKSKNIKKANKSLDSLSRHIRSSNIIHFSDFKGELSSLDKDSSKLVVNKATKLFDHKNDFSIESVQEKAQTMALKYIDTMKTYKVKSGLFKVEDSLSLRNEDFKEKMKNEYNVYDLKNKTGSLLRKSMFVDDSFLKSILNPKLYDYTFEDVGYDNGDLTYIVSYKPRRSKAKFTGKLFISDENYAVTKVDYKYYGSRYGKKVNLKLLLGVKFIENVSEGMYIYEKNSDNKYQPKYIKRIKGAYFYVSRGLKLIENSREKNKVGFDFKIEGDNRNKEELLFTDVKNITLNDFALIKQEKVVPFTLLKAFEKSTWENEEILEPLEEMKRFGSGE</sequence>
<proteinExistence type="predicted"/>
<keyword evidence="3" id="KW-1185">Reference proteome</keyword>
<feature type="chain" id="PRO_5020814151" evidence="1">
    <location>
        <begin position="25"/>
        <end position="496"/>
    </location>
</feature>
<evidence type="ECO:0000256" key="1">
    <source>
        <dbReference type="SAM" id="SignalP"/>
    </source>
</evidence>
<dbReference type="AlphaFoldDB" id="A0A4S1E2Q7"/>
<evidence type="ECO:0000313" key="2">
    <source>
        <dbReference type="EMBL" id="TGV04685.1"/>
    </source>
</evidence>
<keyword evidence="1" id="KW-0732">Signal</keyword>
<dbReference type="EMBL" id="SRSO01000001">
    <property type="protein sequence ID" value="TGV04685.1"/>
    <property type="molecule type" value="Genomic_DNA"/>
</dbReference>
<dbReference type="OrthoDB" id="1433475at2"/>
<keyword evidence="2" id="KW-0378">Hydrolase</keyword>
<keyword evidence="2" id="KW-0645">Protease</keyword>
<gene>
    <name evidence="2" type="ORF">EM932_00740</name>
</gene>
<reference evidence="2 3" key="1">
    <citation type="submission" date="2019-04" db="EMBL/GenBank/DDBJ databases">
        <authorList>
            <person name="Liu A."/>
        </authorList>
    </citation>
    <scope>NUCLEOTIDE SEQUENCE [LARGE SCALE GENOMIC DNA]</scope>
    <source>
        <strain evidence="2 3">RZ03</strain>
    </source>
</reference>
<evidence type="ECO:0000313" key="3">
    <source>
        <dbReference type="Proteomes" id="UP000307602"/>
    </source>
</evidence>
<dbReference type="SUPFAM" id="SSF49464">
    <property type="entry name" value="Carboxypeptidase regulatory domain-like"/>
    <property type="match status" value="1"/>
</dbReference>
<comment type="caution">
    <text evidence="2">The sequence shown here is derived from an EMBL/GenBank/DDBJ whole genome shotgun (WGS) entry which is preliminary data.</text>
</comment>
<organism evidence="2 3">
    <name type="scientific">Flavivirga rizhaonensis</name>
    <dbReference type="NCBI Taxonomy" id="2559571"/>
    <lineage>
        <taxon>Bacteria</taxon>
        <taxon>Pseudomonadati</taxon>
        <taxon>Bacteroidota</taxon>
        <taxon>Flavobacteriia</taxon>
        <taxon>Flavobacteriales</taxon>
        <taxon>Flavobacteriaceae</taxon>
        <taxon>Flavivirga</taxon>
    </lineage>
</organism>
<name>A0A4S1E2Q7_9FLAO</name>
<accession>A0A4S1E2Q7</accession>
<feature type="signal peptide" evidence="1">
    <location>
        <begin position="1"/>
        <end position="24"/>
    </location>
</feature>
<keyword evidence="2" id="KW-0121">Carboxypeptidase</keyword>
<dbReference type="GO" id="GO:0004180">
    <property type="term" value="F:carboxypeptidase activity"/>
    <property type="evidence" value="ECO:0007669"/>
    <property type="project" value="UniProtKB-KW"/>
</dbReference>
<dbReference type="Proteomes" id="UP000307602">
    <property type="component" value="Unassembled WGS sequence"/>
</dbReference>